<dbReference type="AlphaFoldDB" id="A0A2S4KZX0"/>
<name>A0A2S4KZX0_9HYPO</name>
<protein>
    <submittedName>
        <fullName evidence="2">Uncharacterized protein</fullName>
    </submittedName>
</protein>
<evidence type="ECO:0000313" key="2">
    <source>
        <dbReference type="EMBL" id="POR35723.1"/>
    </source>
</evidence>
<dbReference type="EMBL" id="PKSG01000415">
    <property type="protein sequence ID" value="POR35723.1"/>
    <property type="molecule type" value="Genomic_DNA"/>
</dbReference>
<comment type="caution">
    <text evidence="2">The sequence shown here is derived from an EMBL/GenBank/DDBJ whole genome shotgun (WGS) entry which is preliminary data.</text>
</comment>
<sequence length="81" mass="9068">MEQRDSSNTRISKKSRPRHRPGPCHHLHTTAIDLRAANPLARLASPRTLIPARLARPLRLVSLAALGAPCVHRNRFAHREA</sequence>
<evidence type="ECO:0000313" key="3">
    <source>
        <dbReference type="Proteomes" id="UP000237481"/>
    </source>
</evidence>
<gene>
    <name evidence="2" type="ORF">TPAR_04076</name>
</gene>
<feature type="region of interest" description="Disordered" evidence="1">
    <location>
        <begin position="1"/>
        <end position="26"/>
    </location>
</feature>
<feature type="compositionally biased region" description="Basic residues" evidence="1">
    <location>
        <begin position="11"/>
        <end position="26"/>
    </location>
</feature>
<proteinExistence type="predicted"/>
<organism evidence="2 3">
    <name type="scientific">Tolypocladium paradoxum</name>
    <dbReference type="NCBI Taxonomy" id="94208"/>
    <lineage>
        <taxon>Eukaryota</taxon>
        <taxon>Fungi</taxon>
        <taxon>Dikarya</taxon>
        <taxon>Ascomycota</taxon>
        <taxon>Pezizomycotina</taxon>
        <taxon>Sordariomycetes</taxon>
        <taxon>Hypocreomycetidae</taxon>
        <taxon>Hypocreales</taxon>
        <taxon>Ophiocordycipitaceae</taxon>
        <taxon>Tolypocladium</taxon>
    </lineage>
</organism>
<evidence type="ECO:0000256" key="1">
    <source>
        <dbReference type="SAM" id="MobiDB-lite"/>
    </source>
</evidence>
<reference evidence="2 3" key="1">
    <citation type="submission" date="2018-01" db="EMBL/GenBank/DDBJ databases">
        <title>Harnessing the power of phylogenomics to disentangle the directionality and signatures of interkingdom host jumping in the parasitic fungal genus Tolypocladium.</title>
        <authorList>
            <person name="Quandt C.A."/>
            <person name="Patterson W."/>
            <person name="Spatafora J.W."/>
        </authorList>
    </citation>
    <scope>NUCLEOTIDE SEQUENCE [LARGE SCALE GENOMIC DNA]</scope>
    <source>
        <strain evidence="2 3">NRBC 100945</strain>
    </source>
</reference>
<accession>A0A2S4KZX0</accession>
<keyword evidence="3" id="KW-1185">Reference proteome</keyword>
<dbReference type="Proteomes" id="UP000237481">
    <property type="component" value="Unassembled WGS sequence"/>
</dbReference>